<sequence>MTRLFSVGWDIEDDGGLCLSDAQSGRIALLSDIWDIWDDVTLRCATGHFTIFIWKNYKISPKTSLFSPLFSLTPSI</sequence>
<evidence type="ECO:0000313" key="1">
    <source>
        <dbReference type="EMBL" id="MCP2727462.1"/>
    </source>
</evidence>
<proteinExistence type="predicted"/>
<reference evidence="1" key="1">
    <citation type="submission" date="2022-06" db="EMBL/GenBank/DDBJ databases">
        <title>New cyanobacteria of genus Symplocastrum in benthos of Lake Baikal.</title>
        <authorList>
            <person name="Sorokovikova E."/>
            <person name="Tikhonova I."/>
            <person name="Krasnopeev A."/>
            <person name="Evseev P."/>
            <person name="Gladkikh A."/>
            <person name="Belykh O."/>
        </authorList>
    </citation>
    <scope>NUCLEOTIDE SEQUENCE</scope>
    <source>
        <strain evidence="1">BBK-W-15</strain>
    </source>
</reference>
<dbReference type="EMBL" id="JAMZMM010000015">
    <property type="protein sequence ID" value="MCP2727462.1"/>
    <property type="molecule type" value="Genomic_DNA"/>
</dbReference>
<dbReference type="RefSeq" id="WP_254010277.1">
    <property type="nucleotide sequence ID" value="NZ_JAMZMM010000015.1"/>
</dbReference>
<accession>A0AAE3GRZ2</accession>
<name>A0AAE3GRZ2_9CYAN</name>
<keyword evidence="2" id="KW-1185">Reference proteome</keyword>
<dbReference type="AlphaFoldDB" id="A0AAE3GRZ2"/>
<gene>
    <name evidence="1" type="ORF">NJ959_03110</name>
</gene>
<organism evidence="1 2">
    <name type="scientific">Limnofasciculus baicalensis BBK-W-15</name>
    <dbReference type="NCBI Taxonomy" id="2699891"/>
    <lineage>
        <taxon>Bacteria</taxon>
        <taxon>Bacillati</taxon>
        <taxon>Cyanobacteriota</taxon>
        <taxon>Cyanophyceae</taxon>
        <taxon>Coleofasciculales</taxon>
        <taxon>Coleofasciculaceae</taxon>
        <taxon>Limnofasciculus</taxon>
        <taxon>Limnofasciculus baicalensis</taxon>
    </lineage>
</organism>
<comment type="caution">
    <text evidence="1">The sequence shown here is derived from an EMBL/GenBank/DDBJ whole genome shotgun (WGS) entry which is preliminary data.</text>
</comment>
<protein>
    <submittedName>
        <fullName evidence="1">Uncharacterized protein</fullName>
    </submittedName>
</protein>
<dbReference type="Proteomes" id="UP001204953">
    <property type="component" value="Unassembled WGS sequence"/>
</dbReference>
<evidence type="ECO:0000313" key="2">
    <source>
        <dbReference type="Proteomes" id="UP001204953"/>
    </source>
</evidence>